<dbReference type="OrthoDB" id="1155965at2"/>
<dbReference type="EMBL" id="QFRI01000002">
    <property type="protein sequence ID" value="PWH82416.1"/>
    <property type="molecule type" value="Genomic_DNA"/>
</dbReference>
<protein>
    <submittedName>
        <fullName evidence="1">Uncharacterized protein</fullName>
    </submittedName>
</protein>
<accession>A0A2U2X3Q3</accession>
<evidence type="ECO:0000313" key="1">
    <source>
        <dbReference type="EMBL" id="PWH82416.1"/>
    </source>
</evidence>
<evidence type="ECO:0000313" key="2">
    <source>
        <dbReference type="Proteomes" id="UP000245375"/>
    </source>
</evidence>
<organism evidence="1 2">
    <name type="scientific">Algibacter marinivivus</name>
    <dbReference type="NCBI Taxonomy" id="2100723"/>
    <lineage>
        <taxon>Bacteria</taxon>
        <taxon>Pseudomonadati</taxon>
        <taxon>Bacteroidota</taxon>
        <taxon>Flavobacteriia</taxon>
        <taxon>Flavobacteriales</taxon>
        <taxon>Flavobacteriaceae</taxon>
        <taxon>Algibacter</taxon>
    </lineage>
</organism>
<proteinExistence type="predicted"/>
<dbReference type="RefSeq" id="WP_109352783.1">
    <property type="nucleotide sequence ID" value="NZ_QFRI01000002.1"/>
</dbReference>
<reference evidence="1" key="2">
    <citation type="submission" date="2018-05" db="EMBL/GenBank/DDBJ databases">
        <authorList>
            <person name="Lanie J.A."/>
            <person name="Ng W.-L."/>
            <person name="Kazmierczak K.M."/>
            <person name="Andrzejewski T.M."/>
            <person name="Davidsen T.M."/>
            <person name="Wayne K.J."/>
            <person name="Tettelin H."/>
            <person name="Glass J.I."/>
            <person name="Rusch D."/>
            <person name="Podicherti R."/>
            <person name="Tsui H.-C.T."/>
            <person name="Winkler M.E."/>
        </authorList>
    </citation>
    <scope>NUCLEOTIDE SEQUENCE [LARGE SCALE GENOMIC DNA]</scope>
    <source>
        <strain evidence="1">ZY111</strain>
    </source>
</reference>
<dbReference type="AlphaFoldDB" id="A0A2U2X3Q3"/>
<reference evidence="1" key="1">
    <citation type="submission" date="2018-05" db="EMBL/GenBank/DDBJ databases">
        <title>Algibacter marinivivus sp. nov., isolated from sample around a algae.</title>
        <authorList>
            <person name="Zhong X."/>
        </authorList>
    </citation>
    <scope>NUCLEOTIDE SEQUENCE [LARGE SCALE GENOMIC DNA]</scope>
    <source>
        <strain evidence="1">ZY111</strain>
    </source>
</reference>
<comment type="caution">
    <text evidence="1">The sequence shown here is derived from an EMBL/GenBank/DDBJ whole genome shotgun (WGS) entry which is preliminary data.</text>
</comment>
<gene>
    <name evidence="1" type="ORF">DIS18_09180</name>
</gene>
<dbReference type="Proteomes" id="UP000245375">
    <property type="component" value="Unassembled WGS sequence"/>
</dbReference>
<sequence length="364" mass="42140">MSNLEIISLTKSNLRDAIAENKYWAGTYEPAFSKNKAKWMLENTRANDDDVLAVLGYEKHTIIAFIYFVPDLVKSADGSLVKVFWSQRWWVSDKYKETVLSTYIKKHSLNACNNQAIIKFLGDKTKAYYKKQPFTEFSKRKRYIIIFSLDSQLLIYRKASLKFFKPLLKLLDSFSRRIVAIVNNIKSNKKGKHITSKHVSQIDTDTWDFIEKHSSTDIVPKSKEFINWQISNSQYHNLTDSKEPDYKCLLGTIAKKIHNSNFVIKNKNEIVGFVSGFVSGNRFIIRYFITNKTYYDDCLNVLIKSLIDSKCTLLQTENSELGDSIINKYFKVYADVKELVSLVHNDVDINLQNAVVTDQDGNFF</sequence>
<name>A0A2U2X3Q3_9FLAO</name>
<keyword evidence="2" id="KW-1185">Reference proteome</keyword>